<dbReference type="PANTHER" id="PTHR22993:SF9">
    <property type="entry name" value="FORMAMIDOPYRIMIDINE-DNA GLYCOSYLASE"/>
    <property type="match status" value="1"/>
</dbReference>
<evidence type="ECO:0000256" key="8">
    <source>
        <dbReference type="ARBA" id="ARBA00023268"/>
    </source>
</evidence>
<evidence type="ECO:0000256" key="10">
    <source>
        <dbReference type="SAM" id="MobiDB-lite"/>
    </source>
</evidence>
<evidence type="ECO:0000256" key="6">
    <source>
        <dbReference type="ARBA" id="ARBA00023204"/>
    </source>
</evidence>
<dbReference type="GO" id="GO:0006284">
    <property type="term" value="P:base-excision repair"/>
    <property type="evidence" value="ECO:0007669"/>
    <property type="project" value="InterPro"/>
</dbReference>
<dbReference type="GO" id="GO:0008270">
    <property type="term" value="F:zinc ion binding"/>
    <property type="evidence" value="ECO:0007669"/>
    <property type="project" value="InterPro"/>
</dbReference>
<dbReference type="Proteomes" id="UP001202479">
    <property type="component" value="Unassembled WGS sequence"/>
</dbReference>
<keyword evidence="7" id="KW-0456">Lyase</keyword>
<reference evidence="12" key="1">
    <citation type="journal article" date="2022" name="DNA Res.">
        <title>Genome analysis of five recently described species of the CUG-Ser clade uncovers Candida theae as a new hybrid lineage with pathogenic potential in the Candida parapsilosis species complex.</title>
        <authorList>
            <person name="Mixao V."/>
            <person name="Del Olmo V."/>
            <person name="Hegedusova E."/>
            <person name="Saus E."/>
            <person name="Pryszcz L."/>
            <person name="Cillingova A."/>
            <person name="Nosek J."/>
            <person name="Gabaldon T."/>
        </authorList>
    </citation>
    <scope>NUCLEOTIDE SEQUENCE</scope>
    <source>
        <strain evidence="12">CBS 10844</strain>
    </source>
</reference>
<dbReference type="PROSITE" id="PS51068">
    <property type="entry name" value="FPG_CAT"/>
    <property type="match status" value="1"/>
</dbReference>
<dbReference type="Pfam" id="PF01149">
    <property type="entry name" value="Fapy_DNA_glyco"/>
    <property type="match status" value="1"/>
</dbReference>
<comment type="catalytic activity">
    <reaction evidence="1">
        <text>Hydrolysis of DNA containing ring-opened 7-methylguanine residues, releasing 2,6-diamino-4-hydroxy-5-(N-methyl)formamidopyrimidine.</text>
        <dbReference type="EC" id="3.2.2.23"/>
    </reaction>
</comment>
<evidence type="ECO:0000256" key="7">
    <source>
        <dbReference type="ARBA" id="ARBA00023239"/>
    </source>
</evidence>
<dbReference type="GeneID" id="73380599"/>
<evidence type="ECO:0000313" key="12">
    <source>
        <dbReference type="EMBL" id="KAI3404221.2"/>
    </source>
</evidence>
<dbReference type="Gene3D" id="3.20.190.10">
    <property type="entry name" value="MutM-like, N-terminal"/>
    <property type="match status" value="1"/>
</dbReference>
<dbReference type="Gene3D" id="1.10.8.50">
    <property type="match status" value="1"/>
</dbReference>
<evidence type="ECO:0000313" key="13">
    <source>
        <dbReference type="Proteomes" id="UP001202479"/>
    </source>
</evidence>
<dbReference type="GO" id="GO:0003906">
    <property type="term" value="F:DNA-(apurinic or apyrimidinic site) endonuclease activity"/>
    <property type="evidence" value="ECO:0007669"/>
    <property type="project" value="InterPro"/>
</dbReference>
<dbReference type="SMART" id="SM01232">
    <property type="entry name" value="H2TH"/>
    <property type="match status" value="1"/>
</dbReference>
<keyword evidence="9" id="KW-0326">Glycosidase</keyword>
<dbReference type="Pfam" id="PF06831">
    <property type="entry name" value="H2TH"/>
    <property type="match status" value="1"/>
</dbReference>
<evidence type="ECO:0000256" key="1">
    <source>
        <dbReference type="ARBA" id="ARBA00001668"/>
    </source>
</evidence>
<name>A0AAI9SWW2_9ASCO</name>
<accession>A0AAI9SWW2</accession>
<evidence type="ECO:0000256" key="2">
    <source>
        <dbReference type="ARBA" id="ARBA00009409"/>
    </source>
</evidence>
<sequence length="440" mass="50268">MIGAAYVLGYKIDAVNLPFDPLLWPVLKESPSQDSEKEIARIKDRLLGSQIQGVGRHGKYFWLRLRPLETVKSNVLLMHFGMTGMIKIKNVKSHLVFMENGGDKKFLAKEDDKKADAEVQAQAQTQKVESDKDWPPRFTKFDLQLVKQGGEATLEVAFVDPRRLARIRLIDDERAQTDEGLLQTPPLNLLGPDYSKSPKFIKSHSKFVFGDPDPDNHGRPRLNIHDFNKLVLSRKKAIKSLLLDQAFFAGVGNWVADEVLFHAKVHPNEVLSSEIQYKSGLIHPVIQRLYDSLIYVCEESVKVEGSVRHFPEHWLMRHRWGKARKKQGPSRTHEGFVLDHITVGGRTSCFAPEVQKLLKSEETVKQEPKKRIKQSKNKQVEDDDTEIKCGAKRKRQGKTVTHTAASENEVKRTKRTKKASEDGNRSDRPIRISPRRRVIK</sequence>
<feature type="compositionally biased region" description="Basic and acidic residues" evidence="10">
    <location>
        <begin position="418"/>
        <end position="430"/>
    </location>
</feature>
<comment type="similarity">
    <text evidence="2">Belongs to the FPG family.</text>
</comment>
<dbReference type="GO" id="GO:0003684">
    <property type="term" value="F:damaged DNA binding"/>
    <property type="evidence" value="ECO:0007669"/>
    <property type="project" value="InterPro"/>
</dbReference>
<evidence type="ECO:0000256" key="9">
    <source>
        <dbReference type="ARBA" id="ARBA00023295"/>
    </source>
</evidence>
<dbReference type="SUPFAM" id="SSF81624">
    <property type="entry name" value="N-terminal domain of MutM-like DNA repair proteins"/>
    <property type="match status" value="1"/>
</dbReference>
<keyword evidence="5" id="KW-0238">DNA-binding</keyword>
<dbReference type="GO" id="GO:0008534">
    <property type="term" value="F:oxidized purine nucleobase lesion DNA N-glycosylase activity"/>
    <property type="evidence" value="ECO:0007669"/>
    <property type="project" value="UniProtKB-EC"/>
</dbReference>
<evidence type="ECO:0000256" key="5">
    <source>
        <dbReference type="ARBA" id="ARBA00023125"/>
    </source>
</evidence>
<dbReference type="InterPro" id="IPR010979">
    <property type="entry name" value="Ribosomal_uS13-like_H2TH"/>
</dbReference>
<gene>
    <name evidence="12" type="ORF">KGF56_002982</name>
</gene>
<comment type="caution">
    <text evidence="12">The sequence shown here is derived from an EMBL/GenBank/DDBJ whole genome shotgun (WGS) entry which is preliminary data.</text>
</comment>
<organism evidence="12 13">
    <name type="scientific">Candida oxycetoniae</name>
    <dbReference type="NCBI Taxonomy" id="497107"/>
    <lineage>
        <taxon>Eukaryota</taxon>
        <taxon>Fungi</taxon>
        <taxon>Dikarya</taxon>
        <taxon>Ascomycota</taxon>
        <taxon>Saccharomycotina</taxon>
        <taxon>Pichiomycetes</taxon>
        <taxon>Debaryomycetaceae</taxon>
        <taxon>Candida/Lodderomyces clade</taxon>
        <taxon>Candida</taxon>
    </lineage>
</organism>
<keyword evidence="3" id="KW-0227">DNA damage</keyword>
<feature type="domain" description="Formamidopyrimidine-DNA glycosylase catalytic" evidence="11">
    <location>
        <begin position="45"/>
        <end position="165"/>
    </location>
</feature>
<keyword evidence="6" id="KW-0234">DNA repair</keyword>
<dbReference type="AlphaFoldDB" id="A0AAI9SWW2"/>
<dbReference type="FunFam" id="1.10.8.50:FF:000009">
    <property type="entry name" value="Formamidopyrimidine-DNA glycosylase"/>
    <property type="match status" value="1"/>
</dbReference>
<keyword evidence="4" id="KW-0378">Hydrolase</keyword>
<evidence type="ECO:0000256" key="4">
    <source>
        <dbReference type="ARBA" id="ARBA00022801"/>
    </source>
</evidence>
<evidence type="ECO:0000259" key="11">
    <source>
        <dbReference type="PROSITE" id="PS51068"/>
    </source>
</evidence>
<dbReference type="InterPro" id="IPR035937">
    <property type="entry name" value="FPG_N"/>
</dbReference>
<feature type="region of interest" description="Disordered" evidence="10">
    <location>
        <begin position="361"/>
        <end position="440"/>
    </location>
</feature>
<dbReference type="InterPro" id="IPR015886">
    <property type="entry name" value="H2TH_FPG"/>
</dbReference>
<dbReference type="GO" id="GO:0016829">
    <property type="term" value="F:lyase activity"/>
    <property type="evidence" value="ECO:0007669"/>
    <property type="project" value="UniProtKB-KW"/>
</dbReference>
<protein>
    <recommendedName>
        <fullName evidence="11">Formamidopyrimidine-DNA glycosylase catalytic domain-containing protein</fullName>
    </recommendedName>
</protein>
<dbReference type="SMART" id="SM00898">
    <property type="entry name" value="Fapy_DNA_glyco"/>
    <property type="match status" value="1"/>
</dbReference>
<dbReference type="SUPFAM" id="SSF46946">
    <property type="entry name" value="S13-like H2TH domain"/>
    <property type="match status" value="1"/>
</dbReference>
<dbReference type="RefSeq" id="XP_049179966.1">
    <property type="nucleotide sequence ID" value="XM_049324267.1"/>
</dbReference>
<keyword evidence="8" id="KW-0511">Multifunctional enzyme</keyword>
<dbReference type="GO" id="GO:0005634">
    <property type="term" value="C:nucleus"/>
    <property type="evidence" value="ECO:0007669"/>
    <property type="project" value="TreeGrafter"/>
</dbReference>
<proteinExistence type="inferred from homology"/>
<evidence type="ECO:0000256" key="3">
    <source>
        <dbReference type="ARBA" id="ARBA00022763"/>
    </source>
</evidence>
<dbReference type="InterPro" id="IPR012319">
    <property type="entry name" value="FPG_cat"/>
</dbReference>
<dbReference type="PANTHER" id="PTHR22993">
    <property type="entry name" value="FORMAMIDOPYRIMIDINE-DNA GLYCOSYLASE"/>
    <property type="match status" value="1"/>
</dbReference>
<keyword evidence="13" id="KW-1185">Reference proteome</keyword>
<dbReference type="EMBL" id="JAHUZD010000106">
    <property type="protein sequence ID" value="KAI3404221.2"/>
    <property type="molecule type" value="Genomic_DNA"/>
</dbReference>